<sequence length="27" mass="2937">YGDKGVGDGLIPPKSTLIFDVELLDFK</sequence>
<evidence type="ECO:0000256" key="1">
    <source>
        <dbReference type="PROSITE-ProRule" id="PRU00277"/>
    </source>
</evidence>
<dbReference type="EC" id="5.2.1.8" evidence="1"/>
<dbReference type="EMBL" id="CAJNOK010016377">
    <property type="protein sequence ID" value="CAF1243967.1"/>
    <property type="molecule type" value="Genomic_DNA"/>
</dbReference>
<comment type="catalytic activity">
    <reaction evidence="1">
        <text>[protein]-peptidylproline (omega=180) = [protein]-peptidylproline (omega=0)</text>
        <dbReference type="Rhea" id="RHEA:16237"/>
        <dbReference type="Rhea" id="RHEA-COMP:10747"/>
        <dbReference type="Rhea" id="RHEA-COMP:10748"/>
        <dbReference type="ChEBI" id="CHEBI:83833"/>
        <dbReference type="ChEBI" id="CHEBI:83834"/>
        <dbReference type="EC" id="5.2.1.8"/>
    </reaction>
</comment>
<organism evidence="4 5">
    <name type="scientific">Didymodactylos carnosus</name>
    <dbReference type="NCBI Taxonomy" id="1234261"/>
    <lineage>
        <taxon>Eukaryota</taxon>
        <taxon>Metazoa</taxon>
        <taxon>Spiralia</taxon>
        <taxon>Gnathifera</taxon>
        <taxon>Rotifera</taxon>
        <taxon>Eurotatoria</taxon>
        <taxon>Bdelloidea</taxon>
        <taxon>Philodinida</taxon>
        <taxon>Philodinidae</taxon>
        <taxon>Didymodactylos</taxon>
    </lineage>
</organism>
<dbReference type="EMBL" id="CAJOBA010037927">
    <property type="protein sequence ID" value="CAF4051548.1"/>
    <property type="molecule type" value="Genomic_DNA"/>
</dbReference>
<proteinExistence type="predicted"/>
<dbReference type="SUPFAM" id="SSF54534">
    <property type="entry name" value="FKBP-like"/>
    <property type="match status" value="1"/>
</dbReference>
<evidence type="ECO:0000259" key="2">
    <source>
        <dbReference type="PROSITE" id="PS50059"/>
    </source>
</evidence>
<keyword evidence="1" id="KW-0413">Isomerase</keyword>
<dbReference type="Gene3D" id="3.10.50.40">
    <property type="match status" value="1"/>
</dbReference>
<dbReference type="PROSITE" id="PS50059">
    <property type="entry name" value="FKBP_PPIASE"/>
    <property type="match status" value="1"/>
</dbReference>
<accession>A0A8S2PHZ1</accession>
<keyword evidence="1" id="KW-0697">Rotamase</keyword>
<comment type="caution">
    <text evidence="4">The sequence shown here is derived from an EMBL/GenBank/DDBJ whole genome shotgun (WGS) entry which is preliminary data.</text>
</comment>
<reference evidence="4" key="1">
    <citation type="submission" date="2021-02" db="EMBL/GenBank/DDBJ databases">
        <authorList>
            <person name="Nowell W R."/>
        </authorList>
    </citation>
    <scope>NUCLEOTIDE SEQUENCE</scope>
</reference>
<dbReference type="InterPro" id="IPR001179">
    <property type="entry name" value="PPIase_FKBP_dom"/>
</dbReference>
<protein>
    <recommendedName>
        <fullName evidence="1">peptidylprolyl isomerase</fullName>
        <ecNumber evidence="1">5.2.1.8</ecNumber>
    </recommendedName>
</protein>
<evidence type="ECO:0000313" key="4">
    <source>
        <dbReference type="EMBL" id="CAF4051548.1"/>
    </source>
</evidence>
<name>A0A8S2PHZ1_9BILA</name>
<dbReference type="Proteomes" id="UP000682733">
    <property type="component" value="Unassembled WGS sequence"/>
</dbReference>
<dbReference type="Proteomes" id="UP000677228">
    <property type="component" value="Unassembled WGS sequence"/>
</dbReference>
<gene>
    <name evidence="3" type="ORF">OVA965_LOCUS25956</name>
    <name evidence="4" type="ORF">TMI583_LOCUS26690</name>
</gene>
<feature type="domain" description="PPIase FKBP-type" evidence="2">
    <location>
        <begin position="1"/>
        <end position="27"/>
    </location>
</feature>
<dbReference type="AlphaFoldDB" id="A0A8S2PHZ1"/>
<dbReference type="Pfam" id="PF00254">
    <property type="entry name" value="FKBP_C"/>
    <property type="match status" value="1"/>
</dbReference>
<evidence type="ECO:0000313" key="5">
    <source>
        <dbReference type="Proteomes" id="UP000682733"/>
    </source>
</evidence>
<dbReference type="GO" id="GO:0003755">
    <property type="term" value="F:peptidyl-prolyl cis-trans isomerase activity"/>
    <property type="evidence" value="ECO:0007669"/>
    <property type="project" value="UniProtKB-KW"/>
</dbReference>
<feature type="non-terminal residue" evidence="4">
    <location>
        <position position="1"/>
    </location>
</feature>
<dbReference type="InterPro" id="IPR046357">
    <property type="entry name" value="PPIase_dom_sf"/>
</dbReference>
<evidence type="ECO:0000313" key="3">
    <source>
        <dbReference type="EMBL" id="CAF1243967.1"/>
    </source>
</evidence>